<organism evidence="2 3">
    <name type="scientific">Macleaya cordata</name>
    <name type="common">Five-seeded plume-poppy</name>
    <name type="synonym">Bocconia cordata</name>
    <dbReference type="NCBI Taxonomy" id="56857"/>
    <lineage>
        <taxon>Eukaryota</taxon>
        <taxon>Viridiplantae</taxon>
        <taxon>Streptophyta</taxon>
        <taxon>Embryophyta</taxon>
        <taxon>Tracheophyta</taxon>
        <taxon>Spermatophyta</taxon>
        <taxon>Magnoliopsida</taxon>
        <taxon>Ranunculales</taxon>
        <taxon>Papaveraceae</taxon>
        <taxon>Papaveroideae</taxon>
        <taxon>Macleaya</taxon>
    </lineage>
</organism>
<dbReference type="Pfam" id="PF00646">
    <property type="entry name" value="F-box"/>
    <property type="match status" value="1"/>
</dbReference>
<dbReference type="InParanoid" id="A0A200Q1J9"/>
<sequence length="480" mass="55129">MVATNSKRVCNLLHRVILNIEDEKKKKKKGTEQKRKSEELIRRLMKVAGSTAQQYIPHEIILEILYRLAVHSLIRFSSVSKLWFKSISNDDPHFAASHLLQSQKNPRLVFNVVNYPNLIYHKFFYLEKDGVDLHGPPVSLKFFHRDLVGYCNGLVCLSLLCPTPYLIDIINTSRRELFTISPPTVDGYVQCYGFGFDSLSNEYKVVFILNNIAAAAPDDHDDDDYKCLVLTLGTNSWREITISPQVVPSPLFRATSSESAIFCNGALYWRTTGMLITFDLHDEKFQVIQIPVDCVSVDGQQLVHHLESKGSLCVARLEKLLGSSSSSSDDQQQQQQENNCCKVHLHILKDRINQVWIKETFLLPFSPPLDDKEDTSSRFLGFSDQVLLYWYDRELKSFQLCDLHTKDVKVVKSPGHHYTYYELNNHVENIIPLRTFVPAEARRLDVLPRGLFKQRPRTHGVFTFCSFNTTSAEEECYISD</sequence>
<comment type="caution">
    <text evidence="2">The sequence shown here is derived from an EMBL/GenBank/DDBJ whole genome shotgun (WGS) entry which is preliminary data.</text>
</comment>
<proteinExistence type="predicted"/>
<dbReference type="OMA" id="NEPRIPY"/>
<dbReference type="FunCoup" id="A0A200Q1J9">
    <property type="interactions" value="164"/>
</dbReference>
<dbReference type="Gene3D" id="1.20.1280.50">
    <property type="match status" value="1"/>
</dbReference>
<feature type="domain" description="F-box" evidence="1">
    <location>
        <begin position="50"/>
        <end position="97"/>
    </location>
</feature>
<dbReference type="InterPro" id="IPR013187">
    <property type="entry name" value="F-box-assoc_dom_typ3"/>
</dbReference>
<dbReference type="PANTHER" id="PTHR31111:SF136">
    <property type="entry name" value="F-BOX ASSOCIATED DOMAIN-CONTAINING PROTEIN"/>
    <property type="match status" value="1"/>
</dbReference>
<dbReference type="OrthoDB" id="1021617at2759"/>
<dbReference type="SUPFAM" id="SSF81383">
    <property type="entry name" value="F-box domain"/>
    <property type="match status" value="1"/>
</dbReference>
<gene>
    <name evidence="2" type="ORF">BVC80_1395g60</name>
</gene>
<name>A0A200Q1J9_MACCD</name>
<dbReference type="Pfam" id="PF08268">
    <property type="entry name" value="FBA_3"/>
    <property type="match status" value="1"/>
</dbReference>
<keyword evidence="3" id="KW-1185">Reference proteome</keyword>
<dbReference type="PANTHER" id="PTHR31111">
    <property type="entry name" value="BNAA05G37150D PROTEIN-RELATED"/>
    <property type="match status" value="1"/>
</dbReference>
<dbReference type="Proteomes" id="UP000195402">
    <property type="component" value="Unassembled WGS sequence"/>
</dbReference>
<protein>
    <submittedName>
        <fullName evidence="2">F-box domain</fullName>
    </submittedName>
</protein>
<evidence type="ECO:0000259" key="1">
    <source>
        <dbReference type="PROSITE" id="PS50181"/>
    </source>
</evidence>
<dbReference type="InterPro" id="IPR017451">
    <property type="entry name" value="F-box-assoc_interact_dom"/>
</dbReference>
<dbReference type="AlphaFoldDB" id="A0A200Q1J9"/>
<dbReference type="InterPro" id="IPR036047">
    <property type="entry name" value="F-box-like_dom_sf"/>
</dbReference>
<dbReference type="NCBIfam" id="TIGR01640">
    <property type="entry name" value="F_box_assoc_1"/>
    <property type="match status" value="1"/>
</dbReference>
<accession>A0A200Q1J9</accession>
<evidence type="ECO:0000313" key="2">
    <source>
        <dbReference type="EMBL" id="OVA04350.1"/>
    </source>
</evidence>
<dbReference type="EMBL" id="MVGT01003318">
    <property type="protein sequence ID" value="OVA04350.1"/>
    <property type="molecule type" value="Genomic_DNA"/>
</dbReference>
<dbReference type="SMART" id="SM00256">
    <property type="entry name" value="FBOX"/>
    <property type="match status" value="1"/>
</dbReference>
<reference evidence="2 3" key="1">
    <citation type="journal article" date="2017" name="Mol. Plant">
        <title>The Genome of Medicinal Plant Macleaya cordata Provides New Insights into Benzylisoquinoline Alkaloids Metabolism.</title>
        <authorList>
            <person name="Liu X."/>
            <person name="Liu Y."/>
            <person name="Huang P."/>
            <person name="Ma Y."/>
            <person name="Qing Z."/>
            <person name="Tang Q."/>
            <person name="Cao H."/>
            <person name="Cheng P."/>
            <person name="Zheng Y."/>
            <person name="Yuan Z."/>
            <person name="Zhou Y."/>
            <person name="Liu J."/>
            <person name="Tang Z."/>
            <person name="Zhuo Y."/>
            <person name="Zhang Y."/>
            <person name="Yu L."/>
            <person name="Huang J."/>
            <person name="Yang P."/>
            <person name="Peng Q."/>
            <person name="Zhang J."/>
            <person name="Jiang W."/>
            <person name="Zhang Z."/>
            <person name="Lin K."/>
            <person name="Ro D.K."/>
            <person name="Chen X."/>
            <person name="Xiong X."/>
            <person name="Shang Y."/>
            <person name="Huang S."/>
            <person name="Zeng J."/>
        </authorList>
    </citation>
    <scope>NUCLEOTIDE SEQUENCE [LARGE SCALE GENOMIC DNA]</scope>
    <source>
        <strain evidence="3">cv. BLH2017</strain>
        <tissue evidence="2">Root</tissue>
    </source>
</reference>
<evidence type="ECO:0000313" key="3">
    <source>
        <dbReference type="Proteomes" id="UP000195402"/>
    </source>
</evidence>
<dbReference type="InterPro" id="IPR001810">
    <property type="entry name" value="F-box_dom"/>
</dbReference>
<dbReference type="PROSITE" id="PS50181">
    <property type="entry name" value="FBOX"/>
    <property type="match status" value="1"/>
</dbReference>